<dbReference type="Gene3D" id="3.30.910.20">
    <property type="entry name" value="Skp domain"/>
    <property type="match status" value="1"/>
</dbReference>
<feature type="non-terminal residue" evidence="1">
    <location>
        <position position="1"/>
    </location>
</feature>
<dbReference type="InterPro" id="IPR005632">
    <property type="entry name" value="Chaperone_Skp"/>
</dbReference>
<dbReference type="Proteomes" id="UP000240608">
    <property type="component" value="Unassembled WGS sequence"/>
</dbReference>
<evidence type="ECO:0000313" key="2">
    <source>
        <dbReference type="Proteomes" id="UP000240608"/>
    </source>
</evidence>
<protein>
    <submittedName>
        <fullName evidence="1">Outer membrane chaperone Skp</fullName>
    </submittedName>
</protein>
<dbReference type="Pfam" id="PF03938">
    <property type="entry name" value="OmpH"/>
    <property type="match status" value="1"/>
</dbReference>
<sequence>FGFDGLFFLKKKELIKPVQDKVFEAAEIVAKKERLQIVFDKSGELIMIYTDPIHDYTDLVLEELGLIDDNDLNKN</sequence>
<reference evidence="1 2" key="1">
    <citation type="submission" date="2018-03" db="EMBL/GenBank/DDBJ databases">
        <title>Cross-interface Injection: A General Nanoliter Liquid Handling Method Applied to Single Cells Genome Amplification Automated Nanoliter Liquid Handling Applied to Single Cell Multiple Displacement Amplification.</title>
        <authorList>
            <person name="Yun J."/>
            <person name="Xu P."/>
            <person name="Xu J."/>
            <person name="Dai X."/>
            <person name="Wang Y."/>
            <person name="Zheng X."/>
            <person name="Cao C."/>
            <person name="Yi Q."/>
            <person name="Zhu Y."/>
            <person name="Wang L."/>
            <person name="Dong Z."/>
            <person name="Huang Y."/>
            <person name="Huang L."/>
            <person name="Du W."/>
        </authorList>
    </citation>
    <scope>NUCLEOTIDE SEQUENCE [LARGE SCALE GENOMIC DNA]</scope>
    <source>
        <strain evidence="1 2">Z-D1-2</strain>
    </source>
</reference>
<organism evidence="1 2">
    <name type="scientific">Marivirga lumbricoides</name>
    <dbReference type="NCBI Taxonomy" id="1046115"/>
    <lineage>
        <taxon>Bacteria</taxon>
        <taxon>Pseudomonadati</taxon>
        <taxon>Bacteroidota</taxon>
        <taxon>Cytophagia</taxon>
        <taxon>Cytophagales</taxon>
        <taxon>Marivirgaceae</taxon>
        <taxon>Marivirga</taxon>
    </lineage>
</organism>
<evidence type="ECO:0000313" key="1">
    <source>
        <dbReference type="EMBL" id="PTB90747.1"/>
    </source>
</evidence>
<dbReference type="GO" id="GO:0051082">
    <property type="term" value="F:unfolded protein binding"/>
    <property type="evidence" value="ECO:0007669"/>
    <property type="project" value="InterPro"/>
</dbReference>
<dbReference type="InterPro" id="IPR024930">
    <property type="entry name" value="Skp_dom_sf"/>
</dbReference>
<dbReference type="EMBL" id="PYVU01000579">
    <property type="protein sequence ID" value="PTB90747.1"/>
    <property type="molecule type" value="Genomic_DNA"/>
</dbReference>
<accession>A0A2T4DAH3</accession>
<dbReference type="SUPFAM" id="SSF111384">
    <property type="entry name" value="OmpH-like"/>
    <property type="match status" value="1"/>
</dbReference>
<comment type="caution">
    <text evidence="1">The sequence shown here is derived from an EMBL/GenBank/DDBJ whole genome shotgun (WGS) entry which is preliminary data.</text>
</comment>
<gene>
    <name evidence="1" type="ORF">C9994_16860</name>
</gene>
<dbReference type="AlphaFoldDB" id="A0A2T4DAH3"/>
<name>A0A2T4DAH3_9BACT</name>
<proteinExistence type="predicted"/>